<gene>
    <name evidence="2" type="ORF">LTRI10_LOCUS47126</name>
</gene>
<organism evidence="2 3">
    <name type="scientific">Linum trigynum</name>
    <dbReference type="NCBI Taxonomy" id="586398"/>
    <lineage>
        <taxon>Eukaryota</taxon>
        <taxon>Viridiplantae</taxon>
        <taxon>Streptophyta</taxon>
        <taxon>Embryophyta</taxon>
        <taxon>Tracheophyta</taxon>
        <taxon>Spermatophyta</taxon>
        <taxon>Magnoliopsida</taxon>
        <taxon>eudicotyledons</taxon>
        <taxon>Gunneridae</taxon>
        <taxon>Pentapetalae</taxon>
        <taxon>rosids</taxon>
        <taxon>fabids</taxon>
        <taxon>Malpighiales</taxon>
        <taxon>Linaceae</taxon>
        <taxon>Linum</taxon>
    </lineage>
</organism>
<evidence type="ECO:0000256" key="1">
    <source>
        <dbReference type="SAM" id="MobiDB-lite"/>
    </source>
</evidence>
<proteinExistence type="predicted"/>
<evidence type="ECO:0008006" key="4">
    <source>
        <dbReference type="Google" id="ProtNLM"/>
    </source>
</evidence>
<accession>A0AAV2GAW9</accession>
<protein>
    <recommendedName>
        <fullName evidence="4">Retrotransposon Copia-like N-terminal domain-containing protein</fullName>
    </recommendedName>
</protein>
<dbReference type="AlphaFoldDB" id="A0AAV2GAW9"/>
<dbReference type="PANTHER" id="PTHR47481">
    <property type="match status" value="1"/>
</dbReference>
<keyword evidence="3" id="KW-1185">Reference proteome</keyword>
<dbReference type="Proteomes" id="UP001497516">
    <property type="component" value="Chromosome 8"/>
</dbReference>
<reference evidence="2 3" key="1">
    <citation type="submission" date="2024-04" db="EMBL/GenBank/DDBJ databases">
        <authorList>
            <person name="Fracassetti M."/>
        </authorList>
    </citation>
    <scope>NUCLEOTIDE SEQUENCE [LARGE SCALE GENOMIC DNA]</scope>
</reference>
<name>A0AAV2GAW9_9ROSI</name>
<feature type="region of interest" description="Disordered" evidence="1">
    <location>
        <begin position="232"/>
        <end position="279"/>
    </location>
</feature>
<dbReference type="PANTHER" id="PTHR47481:SF22">
    <property type="entry name" value="RETROTRANSPOSON GAG DOMAIN-CONTAINING PROTEIN"/>
    <property type="match status" value="1"/>
</dbReference>
<evidence type="ECO:0000313" key="2">
    <source>
        <dbReference type="EMBL" id="CAL1407462.1"/>
    </source>
</evidence>
<evidence type="ECO:0000313" key="3">
    <source>
        <dbReference type="Proteomes" id="UP001497516"/>
    </source>
</evidence>
<sequence length="318" mass="34253">MTGSSGTTDSTSESKIVEAQIITFNPAAQLPLKLTPTNFASWRSQLETLLMGFDLIGFIDGSNVAPPQSISADGAATANPAYRNWFRQDKLILHALRCSIDESIYSFVSAASTARDAWLILEKLYASNAQSRINHLKGKIGKITRGDRDVLAFVNDLKSTAAELALIGEPVKDLDLVVHCLRGLGDDYKAFFAAVRARGPGLTVEDLVDSLVEYESDLKSQQHTIIPTAFYTQGQRSDGHPRSPRGAPPSQPYRGASPSRGQQGLLQRASGPGPSPKQAGPGTLHKCCFSFGPGLISIWHCPFVARPLCNCSIFPGPN</sequence>
<dbReference type="Pfam" id="PF14223">
    <property type="entry name" value="Retrotran_gag_2"/>
    <property type="match status" value="1"/>
</dbReference>
<dbReference type="EMBL" id="OZ034821">
    <property type="protein sequence ID" value="CAL1407462.1"/>
    <property type="molecule type" value="Genomic_DNA"/>
</dbReference>